<sequence>MNSRGTETPWRWSREVRYTFTEAAWACHEGDGWHPWEAGYPLGRTDARRTFLAGVCTRGAEVLELL</sequence>
<organism evidence="1 2">
    <name type="scientific">Streptomyces goshikiensis</name>
    <dbReference type="NCBI Taxonomy" id="1942"/>
    <lineage>
        <taxon>Bacteria</taxon>
        <taxon>Bacillati</taxon>
        <taxon>Actinomycetota</taxon>
        <taxon>Actinomycetes</taxon>
        <taxon>Kitasatosporales</taxon>
        <taxon>Streptomycetaceae</taxon>
        <taxon>Streptomyces</taxon>
    </lineage>
</organism>
<keyword evidence="2" id="KW-1185">Reference proteome</keyword>
<reference evidence="1" key="1">
    <citation type="submission" date="2022-10" db="EMBL/GenBank/DDBJ databases">
        <title>The complete genomes of actinobacterial strains from the NBC collection.</title>
        <authorList>
            <person name="Joergensen T.S."/>
            <person name="Alvarez Arevalo M."/>
            <person name="Sterndorff E.B."/>
            <person name="Faurdal D."/>
            <person name="Vuksanovic O."/>
            <person name="Mourched A.-S."/>
            <person name="Charusanti P."/>
            <person name="Shaw S."/>
            <person name="Blin K."/>
            <person name="Weber T."/>
        </authorList>
    </citation>
    <scope>NUCLEOTIDE SEQUENCE</scope>
    <source>
        <strain evidence="1">NBC_00283</strain>
    </source>
</reference>
<protein>
    <submittedName>
        <fullName evidence="1">Uncharacterized protein</fullName>
    </submittedName>
</protein>
<accession>A0ABZ1RE66</accession>
<evidence type="ECO:0000313" key="1">
    <source>
        <dbReference type="EMBL" id="WUO44417.1"/>
    </source>
</evidence>
<dbReference type="Proteomes" id="UP001432075">
    <property type="component" value="Chromosome"/>
</dbReference>
<name>A0ABZ1RE66_9ACTN</name>
<dbReference type="RefSeq" id="WP_328774861.1">
    <property type="nucleotide sequence ID" value="NZ_CP108057.1"/>
</dbReference>
<dbReference type="EMBL" id="CP108057">
    <property type="protein sequence ID" value="WUO44417.1"/>
    <property type="molecule type" value="Genomic_DNA"/>
</dbReference>
<gene>
    <name evidence="1" type="ORF">OHU17_00510</name>
</gene>
<proteinExistence type="predicted"/>
<evidence type="ECO:0000313" key="2">
    <source>
        <dbReference type="Proteomes" id="UP001432075"/>
    </source>
</evidence>